<dbReference type="Proteomes" id="UP000780875">
    <property type="component" value="Unassembled WGS sequence"/>
</dbReference>
<feature type="domain" description="CBS" evidence="10">
    <location>
        <begin position="285"/>
        <end position="342"/>
    </location>
</feature>
<keyword evidence="13" id="KW-1185">Reference proteome</keyword>
<feature type="domain" description="CNNM transmembrane" evidence="11">
    <location>
        <begin position="1"/>
        <end position="202"/>
    </location>
</feature>
<dbReference type="InterPro" id="IPR051676">
    <property type="entry name" value="UPF0053_domain"/>
</dbReference>
<evidence type="ECO:0000256" key="6">
    <source>
        <dbReference type="ARBA" id="ARBA00023136"/>
    </source>
</evidence>
<evidence type="ECO:0000256" key="8">
    <source>
        <dbReference type="PROSITE-ProRule" id="PRU01193"/>
    </source>
</evidence>
<organism evidence="12 13">
    <name type="scientific">Nocardioides mangrovi</name>
    <dbReference type="NCBI Taxonomy" id="2874580"/>
    <lineage>
        <taxon>Bacteria</taxon>
        <taxon>Bacillati</taxon>
        <taxon>Actinomycetota</taxon>
        <taxon>Actinomycetes</taxon>
        <taxon>Propionibacteriales</taxon>
        <taxon>Nocardioidaceae</taxon>
        <taxon>Nocardioides</taxon>
    </lineage>
</organism>
<protein>
    <submittedName>
        <fullName evidence="12">Hemolysin family protein</fullName>
    </submittedName>
</protein>
<accession>A0ABS7UD72</accession>
<evidence type="ECO:0000256" key="3">
    <source>
        <dbReference type="ARBA" id="ARBA00022692"/>
    </source>
</evidence>
<dbReference type="InterPro" id="IPR046342">
    <property type="entry name" value="CBS_dom_sf"/>
</dbReference>
<dbReference type="PROSITE" id="PS51846">
    <property type="entry name" value="CNNM"/>
    <property type="match status" value="1"/>
</dbReference>
<dbReference type="InterPro" id="IPR044751">
    <property type="entry name" value="Ion_transp-like_CBS"/>
</dbReference>
<evidence type="ECO:0000256" key="5">
    <source>
        <dbReference type="ARBA" id="ARBA00022989"/>
    </source>
</evidence>
<dbReference type="PROSITE" id="PS51371">
    <property type="entry name" value="CBS"/>
    <property type="match status" value="2"/>
</dbReference>
<dbReference type="SUPFAM" id="SSF54631">
    <property type="entry name" value="CBS-domain pair"/>
    <property type="match status" value="1"/>
</dbReference>
<evidence type="ECO:0000256" key="7">
    <source>
        <dbReference type="PROSITE-ProRule" id="PRU00703"/>
    </source>
</evidence>
<dbReference type="PANTHER" id="PTHR43099:SF5">
    <property type="entry name" value="HLYC_CORC FAMILY TRANSPORTER"/>
    <property type="match status" value="1"/>
</dbReference>
<dbReference type="CDD" id="cd04590">
    <property type="entry name" value="CBS_pair_CorC_HlyC_assoc"/>
    <property type="match status" value="1"/>
</dbReference>
<dbReference type="EMBL" id="JAIQZJ010000006">
    <property type="protein sequence ID" value="MBZ5738931.1"/>
    <property type="molecule type" value="Genomic_DNA"/>
</dbReference>
<dbReference type="PANTHER" id="PTHR43099">
    <property type="entry name" value="UPF0053 PROTEIN YRKA"/>
    <property type="match status" value="1"/>
</dbReference>
<name>A0ABS7UD72_9ACTN</name>
<dbReference type="SMART" id="SM00116">
    <property type="entry name" value="CBS"/>
    <property type="match status" value="2"/>
</dbReference>
<evidence type="ECO:0000256" key="9">
    <source>
        <dbReference type="SAM" id="Phobius"/>
    </source>
</evidence>
<comment type="subcellular location">
    <subcellularLocation>
        <location evidence="1">Cell membrane</location>
        <topology evidence="1">Multi-pass membrane protein</topology>
    </subcellularLocation>
</comment>
<reference evidence="12 13" key="1">
    <citation type="submission" date="2021-09" db="EMBL/GenBank/DDBJ databases">
        <title>Whole genome sequence of Nocardioides sp. GBK3QG-3.</title>
        <authorList>
            <person name="Tuo L."/>
        </authorList>
    </citation>
    <scope>NUCLEOTIDE SEQUENCE [LARGE SCALE GENOMIC DNA]</scope>
    <source>
        <strain evidence="12 13">GBK3QG-3</strain>
    </source>
</reference>
<dbReference type="Pfam" id="PF00571">
    <property type="entry name" value="CBS"/>
    <property type="match status" value="2"/>
</dbReference>
<sequence length="355" mass="37783">MSSGTAVVVAVLLLLGNAFFVGAEFALVSARRTQLEPKAEAGSRMARTTITAMENISLVIGVNQLGITVCSLVLGAVGEPAVAHLVEPLLHAAHVPEGLLHPISFVIALAVVVYLHVVLGEMIPKNIALAGPDRAALVLGPPIWGIVTVLRPIVVVINWVASGFLRLLGARLTDEVSSTFTREEVAALVEESRGEGLLEDDEYGRLAGALGFTEKTVGTVIMPTDTLTIVRRGSTVAEVEDLCAATGFSRFPVVNDDGDLIGYLHIKDVLELDEHRRLRPVEDKWIRPFAPIAPDEALHDALETLQRRGAHLGQVMAPDGTVSGLVTLEDVIEELVGEIRDAAHLEESGGGQPVL</sequence>
<evidence type="ECO:0000259" key="11">
    <source>
        <dbReference type="PROSITE" id="PS51846"/>
    </source>
</evidence>
<evidence type="ECO:0000256" key="2">
    <source>
        <dbReference type="ARBA" id="ARBA00022475"/>
    </source>
</evidence>
<feature type="transmembrane region" description="Helical" evidence="9">
    <location>
        <begin position="98"/>
        <end position="119"/>
    </location>
</feature>
<evidence type="ECO:0000313" key="13">
    <source>
        <dbReference type="Proteomes" id="UP000780875"/>
    </source>
</evidence>
<keyword evidence="7" id="KW-0129">CBS domain</keyword>
<evidence type="ECO:0000256" key="1">
    <source>
        <dbReference type="ARBA" id="ARBA00004651"/>
    </source>
</evidence>
<keyword evidence="3 8" id="KW-0812">Transmembrane</keyword>
<feature type="transmembrane region" description="Helical" evidence="9">
    <location>
        <begin position="56"/>
        <end position="78"/>
    </location>
</feature>
<dbReference type="RefSeq" id="WP_224123301.1">
    <property type="nucleotide sequence ID" value="NZ_JAIQZJ010000006.1"/>
</dbReference>
<feature type="transmembrane region" description="Helical" evidence="9">
    <location>
        <begin position="6"/>
        <end position="28"/>
    </location>
</feature>
<dbReference type="Gene3D" id="3.10.580.10">
    <property type="entry name" value="CBS-domain"/>
    <property type="match status" value="1"/>
</dbReference>
<evidence type="ECO:0000313" key="12">
    <source>
        <dbReference type="EMBL" id="MBZ5738931.1"/>
    </source>
</evidence>
<gene>
    <name evidence="12" type="ORF">K8U61_12210</name>
</gene>
<evidence type="ECO:0000259" key="10">
    <source>
        <dbReference type="PROSITE" id="PS51371"/>
    </source>
</evidence>
<proteinExistence type="predicted"/>
<evidence type="ECO:0000256" key="4">
    <source>
        <dbReference type="ARBA" id="ARBA00022737"/>
    </source>
</evidence>
<comment type="caution">
    <text evidence="12">The sequence shown here is derived from an EMBL/GenBank/DDBJ whole genome shotgun (WGS) entry which is preliminary data.</text>
</comment>
<dbReference type="Pfam" id="PF01595">
    <property type="entry name" value="CNNM"/>
    <property type="match status" value="1"/>
</dbReference>
<keyword evidence="6 8" id="KW-0472">Membrane</keyword>
<keyword evidence="4" id="KW-0677">Repeat</keyword>
<feature type="domain" description="CBS" evidence="10">
    <location>
        <begin position="222"/>
        <end position="281"/>
    </location>
</feature>
<dbReference type="InterPro" id="IPR000644">
    <property type="entry name" value="CBS_dom"/>
</dbReference>
<keyword evidence="5 8" id="KW-1133">Transmembrane helix</keyword>
<dbReference type="InterPro" id="IPR002550">
    <property type="entry name" value="CNNM"/>
</dbReference>
<keyword evidence="2" id="KW-1003">Cell membrane</keyword>